<dbReference type="Gene3D" id="3.60.15.10">
    <property type="entry name" value="Ribonuclease Z/Hydroxyacylglutathione hydrolase-like"/>
    <property type="match status" value="1"/>
</dbReference>
<evidence type="ECO:0000259" key="1">
    <source>
        <dbReference type="SMART" id="SM00849"/>
    </source>
</evidence>
<dbReference type="GO" id="GO:0016787">
    <property type="term" value="F:hydrolase activity"/>
    <property type="evidence" value="ECO:0007669"/>
    <property type="project" value="UniProtKB-KW"/>
</dbReference>
<reference evidence="2 3" key="1">
    <citation type="submission" date="2019-10" db="EMBL/GenBank/DDBJ databases">
        <title>Bacillus aerolatum sp. nov., isolated from bioaerosol of sport playgrounds.</title>
        <authorList>
            <person name="Chen P."/>
            <person name="Zhang G."/>
        </authorList>
    </citation>
    <scope>NUCLEOTIDE SEQUENCE [LARGE SCALE GENOMIC DNA]</scope>
    <source>
        <strain evidence="2 3">CX253</strain>
    </source>
</reference>
<proteinExistence type="predicted"/>
<name>A0A6I1FFY4_9BACI</name>
<evidence type="ECO:0000313" key="3">
    <source>
        <dbReference type="Proteomes" id="UP000429595"/>
    </source>
</evidence>
<feature type="domain" description="Metallo-beta-lactamase" evidence="1">
    <location>
        <begin position="21"/>
        <end position="220"/>
    </location>
</feature>
<dbReference type="InterPro" id="IPR001279">
    <property type="entry name" value="Metallo-B-lactamas"/>
</dbReference>
<dbReference type="InterPro" id="IPR036866">
    <property type="entry name" value="RibonucZ/Hydroxyglut_hydro"/>
</dbReference>
<protein>
    <submittedName>
        <fullName evidence="2">MBL fold metallo-hydrolase</fullName>
    </submittedName>
</protein>
<comment type="caution">
    <text evidence="2">The sequence shown here is derived from an EMBL/GenBank/DDBJ whole genome shotgun (WGS) entry which is preliminary data.</text>
</comment>
<dbReference type="Pfam" id="PF00753">
    <property type="entry name" value="Lactamase_B"/>
    <property type="match status" value="1"/>
</dbReference>
<sequence length="284" mass="32887">MQTLKRISNRLFYLPPYQETDRPILAAITGEEKTLLIDAGNSSSHAKLFLDQLEERNIKGDLLVLTHWHWDHVFGMREIQAPIIAHDETYNKIKELQELSWEDKELDQRVKEGIEIPFCADAIKKELGNERDIFLPDPDLTFETRMKVNLGGVTCLIEHVGGDHSHDSSIVYIQEEKALFLGDCLYANLYSKNWNYTIDNTLQLIQQIEKYDADIFFLSHHDRPLTKEDFSSFLQLMKSAAFLTKKHEGNEEAVVQEMSESKQRKLSEEEMETITFFVNGFSGN</sequence>
<accession>A0A6I1FFY4</accession>
<dbReference type="PANTHER" id="PTHR42951:SF4">
    <property type="entry name" value="ACYL-COENZYME A THIOESTERASE MBLAC2"/>
    <property type="match status" value="1"/>
</dbReference>
<organism evidence="2 3">
    <name type="scientific">Bacillus aerolatus</name>
    <dbReference type="NCBI Taxonomy" id="2653354"/>
    <lineage>
        <taxon>Bacteria</taxon>
        <taxon>Bacillati</taxon>
        <taxon>Bacillota</taxon>
        <taxon>Bacilli</taxon>
        <taxon>Bacillales</taxon>
        <taxon>Bacillaceae</taxon>
        <taxon>Bacillus</taxon>
    </lineage>
</organism>
<dbReference type="Proteomes" id="UP000429595">
    <property type="component" value="Unassembled WGS sequence"/>
</dbReference>
<evidence type="ECO:0000313" key="2">
    <source>
        <dbReference type="EMBL" id="KAB7707074.1"/>
    </source>
</evidence>
<dbReference type="RefSeq" id="WP_152150972.1">
    <property type="nucleotide sequence ID" value="NZ_WEIO01000004.1"/>
</dbReference>
<keyword evidence="2" id="KW-0378">Hydrolase</keyword>
<dbReference type="SUPFAM" id="SSF56281">
    <property type="entry name" value="Metallo-hydrolase/oxidoreductase"/>
    <property type="match status" value="1"/>
</dbReference>
<dbReference type="AlphaFoldDB" id="A0A6I1FFY4"/>
<dbReference type="EMBL" id="WEIO01000004">
    <property type="protein sequence ID" value="KAB7707074.1"/>
    <property type="molecule type" value="Genomic_DNA"/>
</dbReference>
<gene>
    <name evidence="2" type="ORF">F9802_08665</name>
</gene>
<dbReference type="InterPro" id="IPR050855">
    <property type="entry name" value="NDM-1-like"/>
</dbReference>
<dbReference type="SMART" id="SM00849">
    <property type="entry name" value="Lactamase_B"/>
    <property type="match status" value="1"/>
</dbReference>
<dbReference type="PANTHER" id="PTHR42951">
    <property type="entry name" value="METALLO-BETA-LACTAMASE DOMAIN-CONTAINING"/>
    <property type="match status" value="1"/>
</dbReference>
<keyword evidence="3" id="KW-1185">Reference proteome</keyword>